<dbReference type="SUPFAM" id="SSF54637">
    <property type="entry name" value="Thioesterase/thiol ester dehydrase-isomerase"/>
    <property type="match status" value="1"/>
</dbReference>
<accession>A0A2H1I7X4</accession>
<dbReference type="AlphaFoldDB" id="A0A2H1I7X4"/>
<evidence type="ECO:0000313" key="3">
    <source>
        <dbReference type="Proteomes" id="UP000234300"/>
    </source>
</evidence>
<proteinExistence type="predicted"/>
<protein>
    <recommendedName>
        <fullName evidence="4">DUF4442 domain-containing protein</fullName>
    </recommendedName>
</protein>
<evidence type="ECO:0000256" key="1">
    <source>
        <dbReference type="SAM" id="MobiDB-lite"/>
    </source>
</evidence>
<dbReference type="Gene3D" id="3.10.129.10">
    <property type="entry name" value="Hotdog Thioesterase"/>
    <property type="match status" value="1"/>
</dbReference>
<dbReference type="InterPro" id="IPR029069">
    <property type="entry name" value="HotDog_dom_sf"/>
</dbReference>
<dbReference type="RefSeq" id="WP_257947895.1">
    <property type="nucleotide sequence ID" value="NZ_FXZI01000001.1"/>
</dbReference>
<name>A0A2H1I7X4_BREAU</name>
<reference evidence="2 3" key="1">
    <citation type="submission" date="2017-03" db="EMBL/GenBank/DDBJ databases">
        <authorList>
            <person name="Afonso C.L."/>
            <person name="Miller P.J."/>
            <person name="Scott M.A."/>
            <person name="Spackman E."/>
            <person name="Goraichik I."/>
            <person name="Dimitrov K.M."/>
            <person name="Suarez D.L."/>
            <person name="Swayne D.E."/>
        </authorList>
    </citation>
    <scope>NUCLEOTIDE SEQUENCE [LARGE SCALE GENOMIC DNA]</scope>
    <source>
        <strain evidence="3">8(6)</strain>
    </source>
</reference>
<evidence type="ECO:0008006" key="4">
    <source>
        <dbReference type="Google" id="ProtNLM"/>
    </source>
</evidence>
<organism evidence="2 3">
    <name type="scientific">Brevibacterium aurantiacum</name>
    <dbReference type="NCBI Taxonomy" id="273384"/>
    <lineage>
        <taxon>Bacteria</taxon>
        <taxon>Bacillati</taxon>
        <taxon>Actinomycetota</taxon>
        <taxon>Actinomycetes</taxon>
        <taxon>Micrococcales</taxon>
        <taxon>Brevibacteriaceae</taxon>
        <taxon>Brevibacterium</taxon>
    </lineage>
</organism>
<dbReference type="CDD" id="cd03443">
    <property type="entry name" value="PaaI_thioesterase"/>
    <property type="match status" value="1"/>
</dbReference>
<dbReference type="Proteomes" id="UP000234300">
    <property type="component" value="Unassembled WGS sequence"/>
</dbReference>
<dbReference type="InterPro" id="IPR027961">
    <property type="entry name" value="DUF4442"/>
</dbReference>
<feature type="compositionally biased region" description="Low complexity" evidence="1">
    <location>
        <begin position="1"/>
        <end position="14"/>
    </location>
</feature>
<sequence>MTAGTADTTGTAEAQRTSMPGAPRSLDTTASGAIFTIWQKLQKVPFGNWLFTRAVCFKAPYFRTVHPQIHELRPGYCRVSAPNRRGVRNHLGTYHAIASCNMAEIAAGMMTEATVPATHRWIPVGMTVEYKAKATTGVTSIARLDALPEFGDDPMELLVPVDVLDADGQVFVSAEITMRGLSEEGCLVSCAGSSLHWS</sequence>
<gene>
    <name evidence="2" type="ORF">BAURA86_00303</name>
</gene>
<dbReference type="EMBL" id="FXZI01000001">
    <property type="protein sequence ID" value="SMX71224.1"/>
    <property type="molecule type" value="Genomic_DNA"/>
</dbReference>
<feature type="region of interest" description="Disordered" evidence="1">
    <location>
        <begin position="1"/>
        <end position="25"/>
    </location>
</feature>
<dbReference type="Pfam" id="PF14539">
    <property type="entry name" value="DUF4442"/>
    <property type="match status" value="1"/>
</dbReference>
<evidence type="ECO:0000313" key="2">
    <source>
        <dbReference type="EMBL" id="SMX71224.1"/>
    </source>
</evidence>